<reference evidence="8" key="2">
    <citation type="submission" date="2025-08" db="UniProtKB">
        <authorList>
            <consortium name="RefSeq"/>
        </authorList>
    </citation>
    <scope>IDENTIFICATION</scope>
    <source>
        <tissue evidence="8">Etiolated seedlings</tissue>
    </source>
</reference>
<evidence type="ECO:0000256" key="3">
    <source>
        <dbReference type="ARBA" id="ARBA00023034"/>
    </source>
</evidence>
<gene>
    <name evidence="8" type="primary">LOC101504538</name>
</gene>
<dbReference type="GO" id="GO:0005886">
    <property type="term" value="C:plasma membrane"/>
    <property type="evidence" value="ECO:0007669"/>
    <property type="project" value="TreeGrafter"/>
</dbReference>
<dbReference type="GO" id="GO:0005543">
    <property type="term" value="F:phospholipid binding"/>
    <property type="evidence" value="ECO:0007669"/>
    <property type="project" value="TreeGrafter"/>
</dbReference>
<dbReference type="PANTHER" id="PTHR12276">
    <property type="entry name" value="EPSIN/ENT-RELATED"/>
    <property type="match status" value="1"/>
</dbReference>
<dbReference type="SMART" id="SM00273">
    <property type="entry name" value="ENTH"/>
    <property type="match status" value="1"/>
</dbReference>
<dbReference type="PaxDb" id="3827-XP_004487243.1"/>
<dbReference type="GO" id="GO:0006897">
    <property type="term" value="P:endocytosis"/>
    <property type="evidence" value="ECO:0007669"/>
    <property type="project" value="TreeGrafter"/>
</dbReference>
<dbReference type="InterPro" id="IPR013809">
    <property type="entry name" value="ENTH"/>
</dbReference>
<feature type="domain" description="ENTH" evidence="6">
    <location>
        <begin position="47"/>
        <end position="180"/>
    </location>
</feature>
<evidence type="ECO:0000256" key="4">
    <source>
        <dbReference type="ARBA" id="ARBA00023329"/>
    </source>
</evidence>
<dbReference type="GO" id="GO:0005794">
    <property type="term" value="C:Golgi apparatus"/>
    <property type="evidence" value="ECO:0007669"/>
    <property type="project" value="UniProtKB-SubCell"/>
</dbReference>
<dbReference type="eggNOG" id="KOG2056">
    <property type="taxonomic scope" value="Eukaryota"/>
</dbReference>
<evidence type="ECO:0000256" key="2">
    <source>
        <dbReference type="ARBA" id="ARBA00004555"/>
    </source>
</evidence>
<dbReference type="Pfam" id="PF01417">
    <property type="entry name" value="ENTH"/>
    <property type="match status" value="1"/>
</dbReference>
<comment type="subcellular location">
    <subcellularLocation>
        <location evidence="1">Cytoplasmic vesicle</location>
        <location evidence="1">Clathrin-coated vesicle</location>
    </subcellularLocation>
    <subcellularLocation>
        <location evidence="2">Golgi apparatus</location>
    </subcellularLocation>
</comment>
<proteinExistence type="predicted"/>
<evidence type="ECO:0000313" key="8">
    <source>
        <dbReference type="RefSeq" id="XP_012571681.1"/>
    </source>
</evidence>
<dbReference type="PROSITE" id="PS50942">
    <property type="entry name" value="ENTH"/>
    <property type="match status" value="1"/>
</dbReference>
<name>A0A1S3E9K7_CICAR</name>
<feature type="region of interest" description="Disordered" evidence="5">
    <location>
        <begin position="193"/>
        <end position="229"/>
    </location>
</feature>
<protein>
    <submittedName>
        <fullName evidence="8">Epsin-1-like</fullName>
    </submittedName>
</protein>
<evidence type="ECO:0000259" key="6">
    <source>
        <dbReference type="PROSITE" id="PS50942"/>
    </source>
</evidence>
<organism evidence="7 8">
    <name type="scientific">Cicer arietinum</name>
    <name type="common">Chickpea</name>
    <name type="synonym">Garbanzo</name>
    <dbReference type="NCBI Taxonomy" id="3827"/>
    <lineage>
        <taxon>Eukaryota</taxon>
        <taxon>Viridiplantae</taxon>
        <taxon>Streptophyta</taxon>
        <taxon>Embryophyta</taxon>
        <taxon>Tracheophyta</taxon>
        <taxon>Spermatophyta</taxon>
        <taxon>Magnoliopsida</taxon>
        <taxon>eudicotyledons</taxon>
        <taxon>Gunneridae</taxon>
        <taxon>Pentapetalae</taxon>
        <taxon>rosids</taxon>
        <taxon>fabids</taxon>
        <taxon>Fabales</taxon>
        <taxon>Fabaceae</taxon>
        <taxon>Papilionoideae</taxon>
        <taxon>50 kb inversion clade</taxon>
        <taxon>NPAAA clade</taxon>
        <taxon>Hologalegina</taxon>
        <taxon>IRL clade</taxon>
        <taxon>Cicereae</taxon>
        <taxon>Cicer</taxon>
    </lineage>
</organism>
<dbReference type="GO" id="GO:0005768">
    <property type="term" value="C:endosome"/>
    <property type="evidence" value="ECO:0007669"/>
    <property type="project" value="TreeGrafter"/>
</dbReference>
<dbReference type="InterPro" id="IPR008942">
    <property type="entry name" value="ENTH_VHS"/>
</dbReference>
<keyword evidence="4" id="KW-0968">Cytoplasmic vesicle</keyword>
<reference evidence="7" key="1">
    <citation type="journal article" date="2013" name="Nat. Biotechnol.">
        <title>Draft genome sequence of chickpea (Cicer arietinum) provides a resource for trait improvement.</title>
        <authorList>
            <person name="Varshney R.K."/>
            <person name="Song C."/>
            <person name="Saxena R.K."/>
            <person name="Azam S."/>
            <person name="Yu S."/>
            <person name="Sharpe A.G."/>
            <person name="Cannon S."/>
            <person name="Baek J."/>
            <person name="Rosen B.D."/>
            <person name="Tar'an B."/>
            <person name="Millan T."/>
            <person name="Zhang X."/>
            <person name="Ramsay L.D."/>
            <person name="Iwata A."/>
            <person name="Wang Y."/>
            <person name="Nelson W."/>
            <person name="Farmer A.D."/>
            <person name="Gaur P.M."/>
            <person name="Soderlund C."/>
            <person name="Penmetsa R.V."/>
            <person name="Xu C."/>
            <person name="Bharti A.K."/>
            <person name="He W."/>
            <person name="Winter P."/>
            <person name="Zhao S."/>
            <person name="Hane J.K."/>
            <person name="Carrasquilla-Garcia N."/>
            <person name="Condie J.A."/>
            <person name="Upadhyaya H.D."/>
            <person name="Luo M.C."/>
            <person name="Thudi M."/>
            <person name="Gowda C.L."/>
            <person name="Singh N.P."/>
            <person name="Lichtenzveig J."/>
            <person name="Gali K.K."/>
            <person name="Rubio J."/>
            <person name="Nadarajan N."/>
            <person name="Dolezel J."/>
            <person name="Bansal K.C."/>
            <person name="Xu X."/>
            <person name="Edwards D."/>
            <person name="Zhang G."/>
            <person name="Kahl G."/>
            <person name="Gil J."/>
            <person name="Singh K.B."/>
            <person name="Datta S.K."/>
            <person name="Jackson S.A."/>
            <person name="Wang J."/>
            <person name="Cook D.R."/>
        </authorList>
    </citation>
    <scope>NUCLEOTIDE SEQUENCE [LARGE SCALE GENOMIC DNA]</scope>
    <source>
        <strain evidence="7">cv. CDC Frontier</strain>
    </source>
</reference>
<evidence type="ECO:0000256" key="1">
    <source>
        <dbReference type="ARBA" id="ARBA00004132"/>
    </source>
</evidence>
<dbReference type="CDD" id="cd03571">
    <property type="entry name" value="ENTH"/>
    <property type="match status" value="1"/>
</dbReference>
<feature type="compositionally biased region" description="Polar residues" evidence="5">
    <location>
        <begin position="212"/>
        <end position="229"/>
    </location>
</feature>
<dbReference type="GO" id="GO:0030125">
    <property type="term" value="C:clathrin vesicle coat"/>
    <property type="evidence" value="ECO:0007669"/>
    <property type="project" value="TreeGrafter"/>
</dbReference>
<evidence type="ECO:0000313" key="7">
    <source>
        <dbReference type="Proteomes" id="UP000087171"/>
    </source>
</evidence>
<dbReference type="STRING" id="3827.A0A1S3E9K7"/>
<dbReference type="RefSeq" id="XP_012571681.1">
    <property type="nucleotide sequence ID" value="XM_012716227.2"/>
</dbReference>
<evidence type="ECO:0000256" key="5">
    <source>
        <dbReference type="SAM" id="MobiDB-lite"/>
    </source>
</evidence>
<dbReference type="SUPFAM" id="SSF48464">
    <property type="entry name" value="ENTH/VHS domain"/>
    <property type="match status" value="1"/>
</dbReference>
<dbReference type="OrthoDB" id="4033880at2759"/>
<dbReference type="PANTHER" id="PTHR12276:SF116">
    <property type="entry name" value="ENTH_VHS FAMILY PROTEIN"/>
    <property type="match status" value="1"/>
</dbReference>
<sequence>MHIVVLKYWYVNPIEPKNCNNMATPLFHQFKKQASFFFKEKFKSARLALTDVTPAELMTEEATNGKSRVTDSPTLKSISRSAFEIDDYWRIVEILHKRLAKFDKKNWRASYNSLSVLEHLLIHGPASSAEEFQCDQNVIRQMIYFQHTDNSGFNWGLAVKKKAERVLKLLEEEIHLKEERNHARKLSRGIQGFGSMCQSSTPKQGIQRGKSLPTTFGKNENKENQSSYSNNSFDIAEAKSTSLGHQGDNQMLHK</sequence>
<dbReference type="Proteomes" id="UP000087171">
    <property type="component" value="Chromosome Ca1"/>
</dbReference>
<dbReference type="Gene3D" id="1.25.40.90">
    <property type="match status" value="1"/>
</dbReference>
<dbReference type="GO" id="GO:0030276">
    <property type="term" value="F:clathrin binding"/>
    <property type="evidence" value="ECO:0007669"/>
    <property type="project" value="TreeGrafter"/>
</dbReference>
<accession>A0A1S3E9K7</accession>
<keyword evidence="3" id="KW-0333">Golgi apparatus</keyword>
<dbReference type="AlphaFoldDB" id="A0A1S3E9K7"/>
<keyword evidence="7" id="KW-1185">Reference proteome</keyword>